<evidence type="ECO:0000313" key="1">
    <source>
        <dbReference type="EMBL" id="KAH7912132.1"/>
    </source>
</evidence>
<comment type="caution">
    <text evidence="1">The sequence shown here is derived from an EMBL/GenBank/DDBJ whole genome shotgun (WGS) entry which is preliminary data.</text>
</comment>
<dbReference type="Proteomes" id="UP000790377">
    <property type="component" value="Unassembled WGS sequence"/>
</dbReference>
<protein>
    <submittedName>
        <fullName evidence="1">Uncharacterized protein</fullName>
    </submittedName>
</protein>
<accession>A0ACB8AG38</accession>
<reference evidence="1" key="1">
    <citation type="journal article" date="2021" name="New Phytol.">
        <title>Evolutionary innovations through gain and loss of genes in the ectomycorrhizal Boletales.</title>
        <authorList>
            <person name="Wu G."/>
            <person name="Miyauchi S."/>
            <person name="Morin E."/>
            <person name="Kuo A."/>
            <person name="Drula E."/>
            <person name="Varga T."/>
            <person name="Kohler A."/>
            <person name="Feng B."/>
            <person name="Cao Y."/>
            <person name="Lipzen A."/>
            <person name="Daum C."/>
            <person name="Hundley H."/>
            <person name="Pangilinan J."/>
            <person name="Johnson J."/>
            <person name="Barry K."/>
            <person name="LaButti K."/>
            <person name="Ng V."/>
            <person name="Ahrendt S."/>
            <person name="Min B."/>
            <person name="Choi I.G."/>
            <person name="Park H."/>
            <person name="Plett J.M."/>
            <person name="Magnuson J."/>
            <person name="Spatafora J.W."/>
            <person name="Nagy L.G."/>
            <person name="Henrissat B."/>
            <person name="Grigoriev I.V."/>
            <person name="Yang Z.L."/>
            <person name="Xu J."/>
            <person name="Martin F.M."/>
        </authorList>
    </citation>
    <scope>NUCLEOTIDE SEQUENCE</scope>
    <source>
        <strain evidence="1">ATCC 28755</strain>
    </source>
</reference>
<proteinExistence type="predicted"/>
<keyword evidence="2" id="KW-1185">Reference proteome</keyword>
<evidence type="ECO:0000313" key="2">
    <source>
        <dbReference type="Proteomes" id="UP000790377"/>
    </source>
</evidence>
<name>A0ACB8AG38_9AGAM</name>
<gene>
    <name evidence="1" type="ORF">BJ138DRAFT_1112591</name>
</gene>
<sequence>MFKKFQPSSDISGQTPPKSSVQRSIRAAVLSQWKIEPETLEAIWPKKEGLIHVKCREHISIYTVHNEPLFFQHFDGPLYPTLRLLHKYPYILPKVGVDRGAIRFLLAGAHMMCPGFTSKGGYLPPADAALPVGALVAVHAEGKEHAVAIGITKLSTEEIKKVNKGVGVEIATHLGDDLWAIQSL</sequence>
<dbReference type="EMBL" id="MU267658">
    <property type="protein sequence ID" value="KAH7912132.1"/>
    <property type="molecule type" value="Genomic_DNA"/>
</dbReference>
<organism evidence="1 2">
    <name type="scientific">Hygrophoropsis aurantiaca</name>
    <dbReference type="NCBI Taxonomy" id="72124"/>
    <lineage>
        <taxon>Eukaryota</taxon>
        <taxon>Fungi</taxon>
        <taxon>Dikarya</taxon>
        <taxon>Basidiomycota</taxon>
        <taxon>Agaricomycotina</taxon>
        <taxon>Agaricomycetes</taxon>
        <taxon>Agaricomycetidae</taxon>
        <taxon>Boletales</taxon>
        <taxon>Coniophorineae</taxon>
        <taxon>Hygrophoropsidaceae</taxon>
        <taxon>Hygrophoropsis</taxon>
    </lineage>
</organism>